<accession>A0A0H5SK23</accession>
<dbReference type="Pfam" id="PF04232">
    <property type="entry name" value="SpoVS"/>
    <property type="match status" value="1"/>
</dbReference>
<keyword evidence="2" id="KW-1185">Reference proteome</keyword>
<sequence>MGIQVLKVSGNGNINAIADTINKYVVEDGIVHIDAIGIKATYTTVKALIQVVESLVNKGYRFNLRPYYVKVNTGGNDIQSISKTAIRWTLIAKEKSI</sequence>
<evidence type="ECO:0008006" key="3">
    <source>
        <dbReference type="Google" id="ProtNLM"/>
    </source>
</evidence>
<proteinExistence type="predicted"/>
<dbReference type="Gene3D" id="3.30.110.20">
    <property type="entry name" value="Alba-like domain"/>
    <property type="match status" value="1"/>
</dbReference>
<dbReference type="RefSeq" id="WP_242967691.1">
    <property type="nucleotide sequence ID" value="NZ_CVTD020000029.1"/>
</dbReference>
<dbReference type="InterPro" id="IPR007347">
    <property type="entry name" value="SpoVS"/>
</dbReference>
<dbReference type="GO" id="GO:0003676">
    <property type="term" value="F:nucleic acid binding"/>
    <property type="evidence" value="ECO:0007669"/>
    <property type="project" value="InterPro"/>
</dbReference>
<dbReference type="EMBL" id="CVTD020000029">
    <property type="protein sequence ID" value="CRZ35862.1"/>
    <property type="molecule type" value="Genomic_DNA"/>
</dbReference>
<evidence type="ECO:0000313" key="1">
    <source>
        <dbReference type="EMBL" id="CRZ35862.1"/>
    </source>
</evidence>
<name>A0A0H5SK23_HERHM</name>
<dbReference type="Proteomes" id="UP000236497">
    <property type="component" value="Unassembled WGS sequence"/>
</dbReference>
<organism evidence="1 2">
    <name type="scientific">Herbinix hemicellulosilytica</name>
    <dbReference type="NCBI Taxonomy" id="1564487"/>
    <lineage>
        <taxon>Bacteria</taxon>
        <taxon>Bacillati</taxon>
        <taxon>Bacillota</taxon>
        <taxon>Clostridia</taxon>
        <taxon>Lachnospirales</taxon>
        <taxon>Lachnospiraceae</taxon>
        <taxon>Herbinix</taxon>
    </lineage>
</organism>
<reference evidence="1 2" key="1">
    <citation type="submission" date="2015-06" db="EMBL/GenBank/DDBJ databases">
        <authorList>
            <person name="Wibberg Daniel"/>
        </authorList>
    </citation>
    <scope>NUCLEOTIDE SEQUENCE [LARGE SCALE GENOMIC DNA]</scope>
    <source>
        <strain evidence="1 2">T3/55T</strain>
    </source>
</reference>
<dbReference type="AlphaFoldDB" id="A0A0H5SK23"/>
<gene>
    <name evidence="1" type="ORF">HHT355_2681</name>
</gene>
<protein>
    <recommendedName>
        <fullName evidence="3">Stage V sporulation protein S</fullName>
    </recommendedName>
</protein>
<dbReference type="InterPro" id="IPR036882">
    <property type="entry name" value="Alba-like_dom_sf"/>
</dbReference>
<evidence type="ECO:0000313" key="2">
    <source>
        <dbReference type="Proteomes" id="UP000236497"/>
    </source>
</evidence>